<evidence type="ECO:0000313" key="2">
    <source>
        <dbReference type="EMBL" id="SFG63689.1"/>
    </source>
</evidence>
<name>A0A1I2THU7_9HYPH</name>
<reference evidence="3" key="1">
    <citation type="submission" date="2016-10" db="EMBL/GenBank/DDBJ databases">
        <authorList>
            <person name="Varghese N."/>
            <person name="Submissions S."/>
        </authorList>
    </citation>
    <scope>NUCLEOTIDE SEQUENCE [LARGE SCALE GENOMIC DNA]</scope>
    <source>
        <strain evidence="3">Gh-105</strain>
    </source>
</reference>
<gene>
    <name evidence="2" type="ORF">SAMN05192565_10758</name>
</gene>
<dbReference type="Proteomes" id="UP000199229">
    <property type="component" value="Unassembled WGS sequence"/>
</dbReference>
<feature type="region of interest" description="Disordered" evidence="1">
    <location>
        <begin position="67"/>
        <end position="92"/>
    </location>
</feature>
<evidence type="ECO:0000256" key="1">
    <source>
        <dbReference type="SAM" id="MobiDB-lite"/>
    </source>
</evidence>
<dbReference type="AlphaFoldDB" id="A0A1I2THU7"/>
<sequence>MFRSGFLLSISGPAALLTILVQPTVQQTADHWLGATAAPMARQAALPGQRVASTAISPIRLASIARPVNRANSTASNQPARTASEKETPKVRRLMREGCEGAISSLAGPEARRMLPGRCIS</sequence>
<protein>
    <submittedName>
        <fullName evidence="2">Uncharacterized protein</fullName>
    </submittedName>
</protein>
<accession>A0A1I2THU7</accession>
<dbReference type="OrthoDB" id="7995183at2"/>
<organism evidence="2 3">
    <name type="scientific">Methylobacterium gossipiicola</name>
    <dbReference type="NCBI Taxonomy" id="582675"/>
    <lineage>
        <taxon>Bacteria</taxon>
        <taxon>Pseudomonadati</taxon>
        <taxon>Pseudomonadota</taxon>
        <taxon>Alphaproteobacteria</taxon>
        <taxon>Hyphomicrobiales</taxon>
        <taxon>Methylobacteriaceae</taxon>
        <taxon>Methylobacterium</taxon>
    </lineage>
</organism>
<feature type="compositionally biased region" description="Basic and acidic residues" evidence="1">
    <location>
        <begin position="83"/>
        <end position="92"/>
    </location>
</feature>
<dbReference type="EMBL" id="FOPM01000007">
    <property type="protein sequence ID" value="SFG63689.1"/>
    <property type="molecule type" value="Genomic_DNA"/>
</dbReference>
<keyword evidence="3" id="KW-1185">Reference proteome</keyword>
<evidence type="ECO:0000313" key="3">
    <source>
        <dbReference type="Proteomes" id="UP000199229"/>
    </source>
</evidence>
<feature type="compositionally biased region" description="Polar residues" evidence="1">
    <location>
        <begin position="70"/>
        <end position="81"/>
    </location>
</feature>
<proteinExistence type="predicted"/>